<evidence type="ECO:0000256" key="1">
    <source>
        <dbReference type="SAM" id="MobiDB-lite"/>
    </source>
</evidence>
<keyword evidence="2" id="KW-0472">Membrane</keyword>
<feature type="transmembrane region" description="Helical" evidence="2">
    <location>
        <begin position="45"/>
        <end position="66"/>
    </location>
</feature>
<organism evidence="3 4">
    <name type="scientific">Actinomycetospora atypica</name>
    <dbReference type="NCBI Taxonomy" id="1290095"/>
    <lineage>
        <taxon>Bacteria</taxon>
        <taxon>Bacillati</taxon>
        <taxon>Actinomycetota</taxon>
        <taxon>Actinomycetes</taxon>
        <taxon>Pseudonocardiales</taxon>
        <taxon>Pseudonocardiaceae</taxon>
        <taxon>Actinomycetospora</taxon>
    </lineage>
</organism>
<comment type="caution">
    <text evidence="3">The sequence shown here is derived from an EMBL/GenBank/DDBJ whole genome shotgun (WGS) entry which is preliminary data.</text>
</comment>
<feature type="region of interest" description="Disordered" evidence="1">
    <location>
        <begin position="86"/>
        <end position="154"/>
    </location>
</feature>
<feature type="compositionally biased region" description="Basic and acidic residues" evidence="1">
    <location>
        <begin position="135"/>
        <end position="154"/>
    </location>
</feature>
<evidence type="ECO:0000313" key="4">
    <source>
        <dbReference type="Proteomes" id="UP001595947"/>
    </source>
</evidence>
<dbReference type="Proteomes" id="UP001595947">
    <property type="component" value="Unassembled WGS sequence"/>
</dbReference>
<gene>
    <name evidence="3" type="ORF">ACFPBZ_11080</name>
</gene>
<reference evidence="4" key="1">
    <citation type="journal article" date="2019" name="Int. J. Syst. Evol. Microbiol.">
        <title>The Global Catalogue of Microorganisms (GCM) 10K type strain sequencing project: providing services to taxonomists for standard genome sequencing and annotation.</title>
        <authorList>
            <consortium name="The Broad Institute Genomics Platform"/>
            <consortium name="The Broad Institute Genome Sequencing Center for Infectious Disease"/>
            <person name="Wu L."/>
            <person name="Ma J."/>
        </authorList>
    </citation>
    <scope>NUCLEOTIDE SEQUENCE [LARGE SCALE GENOMIC DNA]</scope>
    <source>
        <strain evidence="4">CGMCC 4.7093</strain>
    </source>
</reference>
<dbReference type="RefSeq" id="WP_378036099.1">
    <property type="nucleotide sequence ID" value="NZ_JBHSIV010000009.1"/>
</dbReference>
<evidence type="ECO:0000256" key="2">
    <source>
        <dbReference type="SAM" id="Phobius"/>
    </source>
</evidence>
<dbReference type="EMBL" id="JBHSIV010000009">
    <property type="protein sequence ID" value="MFC5062750.1"/>
    <property type="molecule type" value="Genomic_DNA"/>
</dbReference>
<proteinExistence type="predicted"/>
<feature type="transmembrane region" description="Helical" evidence="2">
    <location>
        <begin position="13"/>
        <end position="33"/>
    </location>
</feature>
<protein>
    <recommendedName>
        <fullName evidence="5">DNA-binding transcriptional regulator of glucitol operon</fullName>
    </recommendedName>
</protein>
<evidence type="ECO:0000313" key="3">
    <source>
        <dbReference type="EMBL" id="MFC5062750.1"/>
    </source>
</evidence>
<sequence length="154" mass="16767">MGQVLRVLATPRWVGWTVLAVCAVIVCGGMAYWQLIRAESSTGTLLNAGYALQWPLFGVFFAALWWRMLHSEANILAEIRAEDVPDDAAELAPEPAADGPTPFTPRPAGMEPGAGQGRAAKGRAREDYNAMLAELNRREATDTRPDTSTDREIP</sequence>
<keyword evidence="2" id="KW-1133">Transmembrane helix</keyword>
<keyword evidence="4" id="KW-1185">Reference proteome</keyword>
<name>A0ABV9YIT5_9PSEU</name>
<accession>A0ABV9YIT5</accession>
<evidence type="ECO:0008006" key="5">
    <source>
        <dbReference type="Google" id="ProtNLM"/>
    </source>
</evidence>
<keyword evidence="2" id="KW-0812">Transmembrane</keyword>